<evidence type="ECO:0000256" key="4">
    <source>
        <dbReference type="ARBA" id="ARBA00022989"/>
    </source>
</evidence>
<dbReference type="InterPro" id="IPR000644">
    <property type="entry name" value="CBS_dom"/>
</dbReference>
<keyword evidence="7 9" id="KW-0868">Chloride</keyword>
<feature type="transmembrane region" description="Helical" evidence="9">
    <location>
        <begin position="536"/>
        <end position="557"/>
    </location>
</feature>
<feature type="transmembrane region" description="Helical" evidence="9">
    <location>
        <begin position="364"/>
        <end position="388"/>
    </location>
</feature>
<comment type="subcellular location">
    <subcellularLocation>
        <location evidence="1 9">Membrane</location>
        <topology evidence="1 9">Multi-pass membrane protein</topology>
    </subcellularLocation>
</comment>
<dbReference type="EMBL" id="MUNK01000072">
    <property type="protein sequence ID" value="OTA33632.1"/>
    <property type="molecule type" value="Genomic_DNA"/>
</dbReference>
<dbReference type="InterPro" id="IPR036514">
    <property type="entry name" value="SGNH_hydro_sf"/>
</dbReference>
<evidence type="ECO:0000256" key="7">
    <source>
        <dbReference type="ARBA" id="ARBA00023214"/>
    </source>
</evidence>
<organism evidence="12 13">
    <name type="scientific">Hortaea werneckii EXF-2000</name>
    <dbReference type="NCBI Taxonomy" id="1157616"/>
    <lineage>
        <taxon>Eukaryota</taxon>
        <taxon>Fungi</taxon>
        <taxon>Dikarya</taxon>
        <taxon>Ascomycota</taxon>
        <taxon>Pezizomycotina</taxon>
        <taxon>Dothideomycetes</taxon>
        <taxon>Dothideomycetidae</taxon>
        <taxon>Mycosphaerellales</taxon>
        <taxon>Teratosphaeriaceae</taxon>
        <taxon>Hortaea</taxon>
    </lineage>
</organism>
<dbReference type="PRINTS" id="PR00762">
    <property type="entry name" value="CLCHANNEL"/>
</dbReference>
<dbReference type="OrthoDB" id="44789at2759"/>
<feature type="compositionally biased region" description="Low complexity" evidence="10">
    <location>
        <begin position="14"/>
        <end position="26"/>
    </location>
</feature>
<proteinExistence type="inferred from homology"/>
<sequence length="1122" mass="121911">MSSSSPHQLNGHASSSRSPLSSASPPGDDDEGAELANGLLEEEDPLHGDGSNFDESNSFKPKPKAAAHSSLTARFLSSPFARSRNASPAPDPSNPTTNTILSYLNNPTNAGGDLQSTKDATTSDWYIEGPGRRVGYDNLTAIDWIYEYNKERTRLRQLTVNAPGLLGQVKSILDASQIWLVLVATGIAVGSIAAGIDVASDWMGDLKQGVCSNVQDGGKFYLSRPFCCWGVNSYAECHDWRTWSTMLGVSNRVGSYTIEYIAFVLLSVAFATCASTLVNKYSLYAKQSGIPEIKTVLGGFVIRRFLGAWTLVVKSLGLCLAVASGMWLGKEGPLVHVACCCANVFMKLFAPSTISANEARKREAFSAAAASGISVAFGSPIGGVLFSLEQLSYYFPDKTMWASFVCAMVAAVTLQAFDPFRTGKLVLYQVSYHSGWHAFELVPFALIGILGGLYGAMFIKLNMRIASWRASARNMFVQRPVLEVLIVAFATALISFPVTFLRAQSSELVEHLFAECKDIQDDYLGLCRAGIANTGVIFALILSGLLGFLLTTVTFGLQIPAGILLPSMAIGAIYGRVVGLVMEVWQQQHPNFIAFSTCEPDILCVTPGTYAVIGAASALAGATRMTVSIVVIMFELTGALTYVLPIMIAVMLSKWVGDAFGKRGIYESWISIQGYPFLDNKIDDAVVPDVPVNNIMTRVEDLICITATGHSISSLQELLQEHQFRGYPVIASLRDPTLLGYISRTELAFALSTAVAPSPSGRALPPETECFFAHQPLADPTITLDLRPWMDQTPITLNSRTSFQLVRDMFEKLGLRYLVFTDRGELAGLLTKKDLWQPSTAVSEIKTLTSQNYHFLPACTMKLLALSSTFLSAATTLALPGKSWHKPAYVVLAGDSTTAVQASGGGGWGDGFLNHTLRSPAMGENLGHNGATTVSFREGGDWAHALELVEEHEKWWDVFVTIQFGHNDQKPKANISLDEYSQNLGDFVDEVSTAGGTPILVTPLTRRSYSGDPPRIVESLSNETAATIAVAKSKHARYIDLNRASTEYCNEIGPEACHVYNLNDGGEVEKLYGEDNTHLNVWGSIVFGRMVSDLMVEKYWDIAFWTKPNVTMSWEIEHSVAV</sequence>
<dbReference type="Gene3D" id="3.40.50.1110">
    <property type="entry name" value="SGNH hydrolase"/>
    <property type="match status" value="1"/>
</dbReference>
<dbReference type="CDD" id="cd03684">
    <property type="entry name" value="ClC_3_like"/>
    <property type="match status" value="1"/>
</dbReference>
<feature type="transmembrane region" description="Helical" evidence="9">
    <location>
        <begin position="400"/>
        <end position="417"/>
    </location>
</feature>
<keyword evidence="13" id="KW-1185">Reference proteome</keyword>
<dbReference type="InterPro" id="IPR046342">
    <property type="entry name" value="CBS_dom_sf"/>
</dbReference>
<reference evidence="12 13" key="1">
    <citation type="submission" date="2017-01" db="EMBL/GenBank/DDBJ databases">
        <title>The recent genome duplication of the halophilic yeast Hortaea werneckii: insights from long-read sequencing.</title>
        <authorList>
            <person name="Sinha S."/>
            <person name="Flibotte S."/>
            <person name="Neira M."/>
            <person name="Lenassi M."/>
            <person name="Gostincar C."/>
            <person name="Stajich J.E."/>
            <person name="Nislow C.E."/>
        </authorList>
    </citation>
    <scope>NUCLEOTIDE SEQUENCE [LARGE SCALE GENOMIC DNA]</scope>
    <source>
        <strain evidence="12 13">EXF-2000</strain>
    </source>
</reference>
<dbReference type="GO" id="GO:0005769">
    <property type="term" value="C:early endosome"/>
    <property type="evidence" value="ECO:0007669"/>
    <property type="project" value="TreeGrafter"/>
</dbReference>
<dbReference type="AlphaFoldDB" id="A0A1Z5TC91"/>
<evidence type="ECO:0000256" key="6">
    <source>
        <dbReference type="ARBA" id="ARBA00023136"/>
    </source>
</evidence>
<evidence type="ECO:0000313" key="13">
    <source>
        <dbReference type="Proteomes" id="UP000194280"/>
    </source>
</evidence>
<feature type="region of interest" description="Disordered" evidence="10">
    <location>
        <begin position="1"/>
        <end position="117"/>
    </location>
</feature>
<feature type="transmembrane region" description="Helical" evidence="9">
    <location>
        <begin position="602"/>
        <end position="623"/>
    </location>
</feature>
<dbReference type="InterPro" id="IPR013830">
    <property type="entry name" value="SGNH_hydro"/>
</dbReference>
<dbReference type="Pfam" id="PF00654">
    <property type="entry name" value="Voltage_CLC"/>
    <property type="match status" value="1"/>
</dbReference>
<feature type="transmembrane region" description="Helical" evidence="9">
    <location>
        <begin position="481"/>
        <end position="501"/>
    </location>
</feature>
<keyword evidence="2 9" id="KW-0813">Transport</keyword>
<dbReference type="SUPFAM" id="SSF81340">
    <property type="entry name" value="Clc chloride channel"/>
    <property type="match status" value="1"/>
</dbReference>
<keyword evidence="4 9" id="KW-1133">Transmembrane helix</keyword>
<evidence type="ECO:0000256" key="9">
    <source>
        <dbReference type="RuleBase" id="RU361221"/>
    </source>
</evidence>
<dbReference type="Gene3D" id="1.10.3080.10">
    <property type="entry name" value="Clc chloride channel"/>
    <property type="match status" value="1"/>
</dbReference>
<dbReference type="PANTHER" id="PTHR45711:SF6">
    <property type="entry name" value="CHLORIDE CHANNEL PROTEIN"/>
    <property type="match status" value="1"/>
</dbReference>
<evidence type="ECO:0000256" key="3">
    <source>
        <dbReference type="ARBA" id="ARBA00022692"/>
    </source>
</evidence>
<dbReference type="GO" id="GO:0005794">
    <property type="term" value="C:Golgi apparatus"/>
    <property type="evidence" value="ECO:0007669"/>
    <property type="project" value="TreeGrafter"/>
</dbReference>
<comment type="caution">
    <text evidence="12">The sequence shown here is derived from an EMBL/GenBank/DDBJ whole genome shotgun (WGS) entry which is preliminary data.</text>
</comment>
<feature type="transmembrane region" description="Helical" evidence="9">
    <location>
        <begin position="438"/>
        <end position="461"/>
    </location>
</feature>
<dbReference type="PROSITE" id="PS51371">
    <property type="entry name" value="CBS"/>
    <property type="match status" value="2"/>
</dbReference>
<keyword evidence="5 9" id="KW-0406">Ion transport</keyword>
<evidence type="ECO:0000256" key="1">
    <source>
        <dbReference type="ARBA" id="ARBA00004141"/>
    </source>
</evidence>
<feature type="transmembrane region" description="Helical" evidence="9">
    <location>
        <begin position="178"/>
        <end position="196"/>
    </location>
</feature>
<dbReference type="InterPro" id="IPR014743">
    <property type="entry name" value="Cl-channel_core"/>
</dbReference>
<dbReference type="Pfam" id="PF13472">
    <property type="entry name" value="Lipase_GDSL_2"/>
    <property type="match status" value="1"/>
</dbReference>
<dbReference type="SUPFAM" id="SSF52266">
    <property type="entry name" value="SGNH hydrolase"/>
    <property type="match status" value="1"/>
</dbReference>
<evidence type="ECO:0000256" key="2">
    <source>
        <dbReference type="ARBA" id="ARBA00022448"/>
    </source>
</evidence>
<feature type="transmembrane region" description="Helical" evidence="9">
    <location>
        <begin position="629"/>
        <end position="653"/>
    </location>
</feature>
<dbReference type="STRING" id="1157616.A0A1Z5TC91"/>
<feature type="transmembrane region" description="Helical" evidence="9">
    <location>
        <begin position="305"/>
        <end position="328"/>
    </location>
</feature>
<dbReference type="InParanoid" id="A0A1Z5TC91"/>
<dbReference type="Gene3D" id="3.10.580.10">
    <property type="entry name" value="CBS-domain"/>
    <property type="match status" value="1"/>
</dbReference>
<dbReference type="CDD" id="cd04591">
    <property type="entry name" value="CBS_pair_voltage-gated_CLC_euk_bac"/>
    <property type="match status" value="1"/>
</dbReference>
<dbReference type="GO" id="GO:0005886">
    <property type="term" value="C:plasma membrane"/>
    <property type="evidence" value="ECO:0007669"/>
    <property type="project" value="TreeGrafter"/>
</dbReference>
<protein>
    <recommendedName>
        <fullName evidence="9">Chloride channel protein</fullName>
    </recommendedName>
</protein>
<dbReference type="PANTHER" id="PTHR45711">
    <property type="entry name" value="CHLORIDE CHANNEL PROTEIN"/>
    <property type="match status" value="1"/>
</dbReference>
<comment type="similarity">
    <text evidence="9">Belongs to the chloride channel (TC 2.A.49) family.</text>
</comment>
<dbReference type="FunFam" id="1.10.3080.10:FF:000011">
    <property type="entry name" value="Chloride channel protein"/>
    <property type="match status" value="1"/>
</dbReference>
<feature type="transmembrane region" description="Helical" evidence="9">
    <location>
        <begin position="563"/>
        <end position="582"/>
    </location>
</feature>
<keyword evidence="8" id="KW-0129">CBS domain</keyword>
<dbReference type="SUPFAM" id="SSF54631">
    <property type="entry name" value="CBS-domain pair"/>
    <property type="match status" value="1"/>
</dbReference>
<keyword evidence="6 9" id="KW-0472">Membrane</keyword>
<evidence type="ECO:0000259" key="11">
    <source>
        <dbReference type="PROSITE" id="PS51371"/>
    </source>
</evidence>
<feature type="compositionally biased region" description="Polar residues" evidence="10">
    <location>
        <begin position="1"/>
        <end position="13"/>
    </location>
</feature>
<dbReference type="Gene3D" id="3.90.1280.20">
    <property type="match status" value="1"/>
</dbReference>
<feature type="compositionally biased region" description="Polar residues" evidence="10">
    <location>
        <begin position="94"/>
        <end position="117"/>
    </location>
</feature>
<accession>A0A1Z5TC91</accession>
<dbReference type="GO" id="GO:0005247">
    <property type="term" value="F:voltage-gated chloride channel activity"/>
    <property type="evidence" value="ECO:0007669"/>
    <property type="project" value="TreeGrafter"/>
</dbReference>
<feature type="transmembrane region" description="Helical" evidence="9">
    <location>
        <begin position="260"/>
        <end position="284"/>
    </location>
</feature>
<dbReference type="InterPro" id="IPR001807">
    <property type="entry name" value="ClC"/>
</dbReference>
<keyword evidence="3 9" id="KW-0812">Transmembrane</keyword>
<name>A0A1Z5TC91_HORWE</name>
<gene>
    <name evidence="12" type="ORF">BTJ68_08201</name>
</gene>
<evidence type="ECO:0000256" key="10">
    <source>
        <dbReference type="SAM" id="MobiDB-lite"/>
    </source>
</evidence>
<dbReference type="VEuPathDB" id="FungiDB:BTJ68_08201"/>
<feature type="domain" description="CBS" evidence="11">
    <location>
        <begin position="790"/>
        <end position="847"/>
    </location>
</feature>
<feature type="domain" description="CBS" evidence="11">
    <location>
        <begin position="696"/>
        <end position="758"/>
    </location>
</feature>
<evidence type="ECO:0000256" key="8">
    <source>
        <dbReference type="PROSITE-ProRule" id="PRU00703"/>
    </source>
</evidence>
<dbReference type="Proteomes" id="UP000194280">
    <property type="component" value="Unassembled WGS sequence"/>
</dbReference>
<evidence type="ECO:0000313" key="12">
    <source>
        <dbReference type="EMBL" id="OTA33632.1"/>
    </source>
</evidence>
<evidence type="ECO:0000256" key="5">
    <source>
        <dbReference type="ARBA" id="ARBA00023065"/>
    </source>
</evidence>